<dbReference type="Proteomes" id="UP000177167">
    <property type="component" value="Unassembled WGS sequence"/>
</dbReference>
<gene>
    <name evidence="4" type="ORF">A3J46_03785</name>
</gene>
<protein>
    <recommendedName>
        <fullName evidence="3">CBS domain-containing protein</fullName>
    </recommendedName>
</protein>
<dbReference type="Gene3D" id="3.10.580.10">
    <property type="entry name" value="CBS-domain"/>
    <property type="match status" value="1"/>
</dbReference>
<comment type="caution">
    <text evidence="4">The sequence shown here is derived from an EMBL/GenBank/DDBJ whole genome shotgun (WGS) entry which is preliminary data.</text>
</comment>
<dbReference type="SUPFAM" id="SSF55781">
    <property type="entry name" value="GAF domain-like"/>
    <property type="match status" value="1"/>
</dbReference>
<dbReference type="InterPro" id="IPR051462">
    <property type="entry name" value="CBS_domain-containing"/>
</dbReference>
<organism evidence="4 5">
    <name type="scientific">Candidatus Yanofskybacteria bacterium RIFCSPHIGHO2_02_FULL_41_11</name>
    <dbReference type="NCBI Taxonomy" id="1802675"/>
    <lineage>
        <taxon>Bacteria</taxon>
        <taxon>Candidatus Yanofskyibacteriota</taxon>
    </lineage>
</organism>
<dbReference type="EMBL" id="MGJP01000060">
    <property type="protein sequence ID" value="OGN08546.1"/>
    <property type="molecule type" value="Genomic_DNA"/>
</dbReference>
<dbReference type="AlphaFoldDB" id="A0A1F8F8I3"/>
<keyword evidence="2" id="KW-0129">CBS domain</keyword>
<evidence type="ECO:0000313" key="5">
    <source>
        <dbReference type="Proteomes" id="UP000177167"/>
    </source>
</evidence>
<proteinExistence type="predicted"/>
<dbReference type="SMART" id="SM00116">
    <property type="entry name" value="CBS"/>
    <property type="match status" value="2"/>
</dbReference>
<dbReference type="InterPro" id="IPR055081">
    <property type="entry name" value="NLP1-9_GAF"/>
</dbReference>
<reference evidence="4 5" key="1">
    <citation type="journal article" date="2016" name="Nat. Commun.">
        <title>Thousands of microbial genomes shed light on interconnected biogeochemical processes in an aquifer system.</title>
        <authorList>
            <person name="Anantharaman K."/>
            <person name="Brown C.T."/>
            <person name="Hug L.A."/>
            <person name="Sharon I."/>
            <person name="Castelle C.J."/>
            <person name="Probst A.J."/>
            <person name="Thomas B.C."/>
            <person name="Singh A."/>
            <person name="Wilkins M.J."/>
            <person name="Karaoz U."/>
            <person name="Brodie E.L."/>
            <person name="Williams K.H."/>
            <person name="Hubbard S.S."/>
            <person name="Banfield J.F."/>
        </authorList>
    </citation>
    <scope>NUCLEOTIDE SEQUENCE [LARGE SCALE GENOMIC DNA]</scope>
</reference>
<dbReference type="InterPro" id="IPR000644">
    <property type="entry name" value="CBS_dom"/>
</dbReference>
<dbReference type="Pfam" id="PF22922">
    <property type="entry name" value="GAF_NLP"/>
    <property type="match status" value="1"/>
</dbReference>
<keyword evidence="1" id="KW-0677">Repeat</keyword>
<evidence type="ECO:0000259" key="3">
    <source>
        <dbReference type="PROSITE" id="PS51371"/>
    </source>
</evidence>
<evidence type="ECO:0000256" key="1">
    <source>
        <dbReference type="ARBA" id="ARBA00022737"/>
    </source>
</evidence>
<dbReference type="CDD" id="cd04586">
    <property type="entry name" value="CBS_pair_BON_assoc"/>
    <property type="match status" value="1"/>
</dbReference>
<dbReference type="InterPro" id="IPR046342">
    <property type="entry name" value="CBS_dom_sf"/>
</dbReference>
<name>A0A1F8F8I3_9BACT</name>
<dbReference type="SUPFAM" id="SSF54631">
    <property type="entry name" value="CBS-domain pair"/>
    <property type="match status" value="1"/>
</dbReference>
<feature type="domain" description="CBS" evidence="3">
    <location>
        <begin position="90"/>
        <end position="148"/>
    </location>
</feature>
<dbReference type="PANTHER" id="PTHR48108">
    <property type="entry name" value="CBS DOMAIN-CONTAINING PROTEIN CBSX2, CHLOROPLASTIC"/>
    <property type="match status" value="1"/>
</dbReference>
<dbReference type="Pfam" id="PF00571">
    <property type="entry name" value="CBS"/>
    <property type="match status" value="2"/>
</dbReference>
<sequence length="360" mass="41223">MTKEVVSVFPETSLFEVAKILYNNQFTGMPVIDQNEILVGIITEYDLISMESEMPTHIPTLQKIFQTIPAGEGYEKEIEKLFLLKVKDVMNPDPLVLFGDATLEETVNTFKEHHRVNPIPVLDSQKKIIGIVSRSDLVKFFTEFPVTLKRFKTFAEQVIAKKTGSLVEKSVALLEENYRLVSKISEIGQEELGEHFTLFNKMIPAIIRARNLDQALVEVVKTVCSSTNWVLGEIWAYHENKLFLRMKFAWSTHDHELEKFINYSRGFIFTLGEGMPGRIWLSKKPEWENDVSKMSISTFLRAKFAEECNIRAAFGFPVLDDRDNVIAVIVFFMQKASRKDEGFVKFISAVANGLNLFFSL</sequence>
<feature type="domain" description="CBS" evidence="3">
    <location>
        <begin position="1"/>
        <end position="60"/>
    </location>
</feature>
<dbReference type="PANTHER" id="PTHR48108:SF6">
    <property type="entry name" value="CBS DOMAIN-CONTAINING PROTEIN CBSX1, CHLOROPLASTIC"/>
    <property type="match status" value="1"/>
</dbReference>
<evidence type="ECO:0000256" key="2">
    <source>
        <dbReference type="PROSITE-ProRule" id="PRU00703"/>
    </source>
</evidence>
<accession>A0A1F8F8I3</accession>
<dbReference type="Gene3D" id="3.30.450.40">
    <property type="match status" value="1"/>
</dbReference>
<dbReference type="PROSITE" id="PS51371">
    <property type="entry name" value="CBS"/>
    <property type="match status" value="2"/>
</dbReference>
<dbReference type="InterPro" id="IPR029016">
    <property type="entry name" value="GAF-like_dom_sf"/>
</dbReference>
<evidence type="ECO:0000313" key="4">
    <source>
        <dbReference type="EMBL" id="OGN08546.1"/>
    </source>
</evidence>